<accession>A0A9W6G357</accession>
<dbReference type="RefSeq" id="WP_214187485.1">
    <property type="nucleotide sequence ID" value="NZ_BSDS01000002.1"/>
</dbReference>
<organism evidence="2 3">
    <name type="scientific">Geobacter hydrogenophilus</name>
    <dbReference type="NCBI Taxonomy" id="40983"/>
    <lineage>
        <taxon>Bacteria</taxon>
        <taxon>Pseudomonadati</taxon>
        <taxon>Thermodesulfobacteriota</taxon>
        <taxon>Desulfuromonadia</taxon>
        <taxon>Geobacterales</taxon>
        <taxon>Geobacteraceae</taxon>
        <taxon>Geobacter</taxon>
    </lineage>
</organism>
<keyword evidence="3" id="KW-1185">Reference proteome</keyword>
<dbReference type="EMBL" id="BSDS01000002">
    <property type="protein sequence ID" value="GLI39547.1"/>
    <property type="molecule type" value="Genomic_DNA"/>
</dbReference>
<evidence type="ECO:0000313" key="2">
    <source>
        <dbReference type="EMBL" id="GLI39547.1"/>
    </source>
</evidence>
<sequence length="91" mass="9995">MKKIIVSVCAVALALAAIPAFASVPPEGKDDCLLYGKNCPNVLDSLPERIAKLNKEIAKGEKVYTSEELNKLKRKLKQDNETMRALQKPGK</sequence>
<keyword evidence="1" id="KW-0732">Signal</keyword>
<reference evidence="2" key="1">
    <citation type="submission" date="2022-12" db="EMBL/GenBank/DDBJ databases">
        <title>Reference genome sequencing for broad-spectrum identification of bacterial and archaeal isolates by mass spectrometry.</title>
        <authorList>
            <person name="Sekiguchi Y."/>
            <person name="Tourlousse D.M."/>
        </authorList>
    </citation>
    <scope>NUCLEOTIDE SEQUENCE</scope>
    <source>
        <strain evidence="2">H2</strain>
    </source>
</reference>
<evidence type="ECO:0000256" key="1">
    <source>
        <dbReference type="SAM" id="SignalP"/>
    </source>
</evidence>
<gene>
    <name evidence="2" type="ORF">GHYDROH2_30480</name>
</gene>
<feature type="signal peptide" evidence="1">
    <location>
        <begin position="1"/>
        <end position="22"/>
    </location>
</feature>
<feature type="chain" id="PRO_5040926742" evidence="1">
    <location>
        <begin position="23"/>
        <end position="91"/>
    </location>
</feature>
<protein>
    <submittedName>
        <fullName evidence="2">Uncharacterized protein</fullName>
    </submittedName>
</protein>
<comment type="caution">
    <text evidence="2">The sequence shown here is derived from an EMBL/GenBank/DDBJ whole genome shotgun (WGS) entry which is preliminary data.</text>
</comment>
<dbReference type="AlphaFoldDB" id="A0A9W6G357"/>
<dbReference type="Proteomes" id="UP001144352">
    <property type="component" value="Unassembled WGS sequence"/>
</dbReference>
<evidence type="ECO:0000313" key="3">
    <source>
        <dbReference type="Proteomes" id="UP001144352"/>
    </source>
</evidence>
<name>A0A9W6G357_9BACT</name>
<proteinExistence type="predicted"/>